<reference evidence="2" key="1">
    <citation type="submission" date="2015-08" db="EMBL/GenBank/DDBJ databases">
        <title>Transcriptome-Based Identification and Expression Profiles of Chemosensory Genes in German Cockroach, Blattella germanica.</title>
        <authorList>
            <person name="Niu D.-J."/>
        </authorList>
    </citation>
    <scope>NUCLEOTIDE SEQUENCE</scope>
</reference>
<feature type="signal peptide" evidence="1">
    <location>
        <begin position="1"/>
        <end position="21"/>
    </location>
</feature>
<feature type="chain" id="PRO_5007065549" evidence="1">
    <location>
        <begin position="22"/>
        <end position="225"/>
    </location>
</feature>
<accession>A0A0X8DBR0</accession>
<dbReference type="Gene3D" id="1.10.238.270">
    <property type="match status" value="1"/>
</dbReference>
<name>A0A0X8DBR0_BLAGE</name>
<evidence type="ECO:0000256" key="1">
    <source>
        <dbReference type="SAM" id="SignalP"/>
    </source>
</evidence>
<dbReference type="InterPro" id="IPR036728">
    <property type="entry name" value="PBP_GOBP_sf"/>
</dbReference>
<proteinExistence type="evidence at transcript level"/>
<dbReference type="AlphaFoldDB" id="A0A0X8DBR0"/>
<sequence>MATVGCVCLFLLSTVVSHVQPFFLARTLEKSEANHLIRMKRGSEEAYIDDDYVLVCCDELQNKVNNKLTSEDIKIMEECQEEVERKMGERDEMTPIKEYFLNYSTCGNQCLFQKHGWIDEEGNILKGVSAEIASIQMGITDASLLDSIATTCSAVARDYKENHNANYICNRTAMMFYTCSFDMVNLHCPTEHLICNDGCDRRMERVRNQYQSLLVRKGSLRFLTL</sequence>
<dbReference type="EMBL" id="KT381666">
    <property type="protein sequence ID" value="AMA98157.1"/>
    <property type="molecule type" value="mRNA"/>
</dbReference>
<keyword evidence="1" id="KW-0732">Signal</keyword>
<dbReference type="GO" id="GO:0005549">
    <property type="term" value="F:odorant binding"/>
    <property type="evidence" value="ECO:0007669"/>
    <property type="project" value="InterPro"/>
</dbReference>
<evidence type="ECO:0000313" key="2">
    <source>
        <dbReference type="EMBL" id="AMA98157.1"/>
    </source>
</evidence>
<protein>
    <submittedName>
        <fullName evidence="2">Chemosensory protein</fullName>
    </submittedName>
</protein>
<dbReference type="SUPFAM" id="SSF47565">
    <property type="entry name" value="Insect pheromone/odorant-binding proteins"/>
    <property type="match status" value="1"/>
</dbReference>
<organism evidence="2">
    <name type="scientific">Blattella germanica</name>
    <name type="common">German cockroach</name>
    <name type="synonym">Blatta germanica</name>
    <dbReference type="NCBI Taxonomy" id="6973"/>
    <lineage>
        <taxon>Eukaryota</taxon>
        <taxon>Metazoa</taxon>
        <taxon>Ecdysozoa</taxon>
        <taxon>Arthropoda</taxon>
        <taxon>Hexapoda</taxon>
        <taxon>Insecta</taxon>
        <taxon>Pterygota</taxon>
        <taxon>Neoptera</taxon>
        <taxon>Polyneoptera</taxon>
        <taxon>Dictyoptera</taxon>
        <taxon>Blattodea</taxon>
        <taxon>Blaberoidea</taxon>
        <taxon>Blattellidae</taxon>
        <taxon>Blattella</taxon>
    </lineage>
</organism>